<organism evidence="7 8">
    <name type="scientific">Atractosteus spatula</name>
    <name type="common">Alligator gar</name>
    <name type="synonym">Lepisosteus spatula</name>
    <dbReference type="NCBI Taxonomy" id="7917"/>
    <lineage>
        <taxon>Eukaryota</taxon>
        <taxon>Metazoa</taxon>
        <taxon>Chordata</taxon>
        <taxon>Craniata</taxon>
        <taxon>Vertebrata</taxon>
        <taxon>Euteleostomi</taxon>
        <taxon>Actinopterygii</taxon>
        <taxon>Neopterygii</taxon>
        <taxon>Holostei</taxon>
        <taxon>Semionotiformes</taxon>
        <taxon>Lepisosteidae</taxon>
        <taxon>Atractosteus</taxon>
    </lineage>
</organism>
<comment type="caution">
    <text evidence="7">The sequence shown here is derived from an EMBL/GenBank/DDBJ whole genome shotgun (WGS) entry which is preliminary data.</text>
</comment>
<dbReference type="Proteomes" id="UP000736164">
    <property type="component" value="Unassembled WGS sequence"/>
</dbReference>
<accession>A0A8J7NNT1</accession>
<dbReference type="Pfam" id="PF05238">
    <property type="entry name" value="CENP-N"/>
    <property type="match status" value="1"/>
</dbReference>
<protein>
    <submittedName>
        <fullName evidence="7">CENPN protein</fullName>
    </submittedName>
</protein>
<comment type="similarity">
    <text evidence="3">Belongs to the CENP-N/CHL4 family.</text>
</comment>
<evidence type="ECO:0000313" key="7">
    <source>
        <dbReference type="EMBL" id="MBN3316610.1"/>
    </source>
</evidence>
<dbReference type="AlphaFoldDB" id="A0A8J7NNT1"/>
<reference evidence="7" key="1">
    <citation type="journal article" date="2021" name="Cell">
        <title>Tracing the genetic footprints of vertebrate landing in non-teleost ray-finned fishes.</title>
        <authorList>
            <person name="Bi X."/>
            <person name="Wang K."/>
            <person name="Yang L."/>
            <person name="Pan H."/>
            <person name="Jiang H."/>
            <person name="Wei Q."/>
            <person name="Fang M."/>
            <person name="Yu H."/>
            <person name="Zhu C."/>
            <person name="Cai Y."/>
            <person name="He Y."/>
            <person name="Gan X."/>
            <person name="Zeng H."/>
            <person name="Yu D."/>
            <person name="Zhu Y."/>
            <person name="Jiang H."/>
            <person name="Qiu Q."/>
            <person name="Yang H."/>
            <person name="Zhang Y.E."/>
            <person name="Wang W."/>
            <person name="Zhu M."/>
            <person name="He S."/>
            <person name="Zhang G."/>
        </authorList>
    </citation>
    <scope>NUCLEOTIDE SEQUENCE</scope>
    <source>
        <strain evidence="7">Allg_001</strain>
    </source>
</reference>
<name>A0A8J7NNT1_ATRSP</name>
<keyword evidence="4" id="KW-0158">Chromosome</keyword>
<evidence type="ECO:0000313" key="8">
    <source>
        <dbReference type="Proteomes" id="UP000736164"/>
    </source>
</evidence>
<evidence type="ECO:0000256" key="1">
    <source>
        <dbReference type="ARBA" id="ARBA00004123"/>
    </source>
</evidence>
<evidence type="ECO:0000256" key="2">
    <source>
        <dbReference type="ARBA" id="ARBA00004584"/>
    </source>
</evidence>
<dbReference type="GO" id="GO:0000775">
    <property type="term" value="C:chromosome, centromeric region"/>
    <property type="evidence" value="ECO:0007669"/>
    <property type="project" value="UniProtKB-SubCell"/>
</dbReference>
<dbReference type="InterPro" id="IPR007902">
    <property type="entry name" value="Chl4/mis15/CENP-N"/>
</dbReference>
<dbReference type="PANTHER" id="PTHR46790:SF1">
    <property type="entry name" value="CENTROMERE PROTEIN N"/>
    <property type="match status" value="1"/>
</dbReference>
<feature type="non-terminal residue" evidence="7">
    <location>
        <position position="1"/>
    </location>
</feature>
<feature type="non-terminal residue" evidence="7">
    <location>
        <position position="352"/>
    </location>
</feature>
<keyword evidence="6" id="KW-0137">Centromere</keyword>
<dbReference type="InterPro" id="IPR052011">
    <property type="entry name" value="CENP-NAC/CAD_complex"/>
</dbReference>
<sequence>MDDSVWKLLRRVLQRIPASRVQAVLTKWDHLSRRQLQSLNFAQSRQQLWENVIALCQENGMTMKHVTELDLIYRIEYPDQGNWQVYQLCDPKDEVLSSGLIEFRQQFKTHLKELINHVSIKIKKHDDEAVWIRIAWGDNYTKPNHFKPTYVVHYLQTPYVFLSGVSVKHRPLLYEALVLAAQYESIKDIHLSGRCFTSLRDLLMLKQTFPAHHPRPLQDRLPPNSADNCILSHEDPNIQNEHERQVEDALQIASEAFGDGPLPRLQTAVYKLETKFKDPENGLLSNRQEPFKGVVKFSSTSLLDSLSYAVTSGIASAPVTPLLSSITRKGRNYFLITDKGPGVSANTPGPKI</sequence>
<evidence type="ECO:0000256" key="4">
    <source>
        <dbReference type="ARBA" id="ARBA00022454"/>
    </source>
</evidence>
<dbReference type="GO" id="GO:0034080">
    <property type="term" value="P:CENP-A containing chromatin assembly"/>
    <property type="evidence" value="ECO:0007669"/>
    <property type="project" value="InterPro"/>
</dbReference>
<dbReference type="GO" id="GO:0007059">
    <property type="term" value="P:chromosome segregation"/>
    <property type="evidence" value="ECO:0007669"/>
    <property type="project" value="InterPro"/>
</dbReference>
<evidence type="ECO:0000256" key="5">
    <source>
        <dbReference type="ARBA" id="ARBA00023242"/>
    </source>
</evidence>
<keyword evidence="8" id="KW-1185">Reference proteome</keyword>
<dbReference type="GO" id="GO:0005654">
    <property type="term" value="C:nucleoplasm"/>
    <property type="evidence" value="ECO:0007669"/>
    <property type="project" value="TreeGrafter"/>
</dbReference>
<gene>
    <name evidence="7" type="primary">Cenpn</name>
    <name evidence="7" type="ORF">GTO95_0008399</name>
</gene>
<keyword evidence="5" id="KW-0539">Nucleus</keyword>
<evidence type="ECO:0000256" key="6">
    <source>
        <dbReference type="ARBA" id="ARBA00023328"/>
    </source>
</evidence>
<proteinExistence type="inferred from homology"/>
<dbReference type="EMBL" id="JAAWVO010030959">
    <property type="protein sequence ID" value="MBN3316610.1"/>
    <property type="molecule type" value="Genomic_DNA"/>
</dbReference>
<comment type="subcellular location">
    <subcellularLocation>
        <location evidence="2">Chromosome</location>
        <location evidence="2">Centromere</location>
    </subcellularLocation>
    <subcellularLocation>
        <location evidence="1">Nucleus</location>
    </subcellularLocation>
</comment>
<evidence type="ECO:0000256" key="3">
    <source>
        <dbReference type="ARBA" id="ARBA00005566"/>
    </source>
</evidence>
<dbReference type="PANTHER" id="PTHR46790">
    <property type="entry name" value="CENTROMERE PROTEIN N"/>
    <property type="match status" value="1"/>
</dbReference>